<dbReference type="InterPro" id="IPR036388">
    <property type="entry name" value="WH-like_DNA-bd_sf"/>
</dbReference>
<dbReference type="EMBL" id="JTHE03000091">
    <property type="protein sequence ID" value="MCM1984327.1"/>
    <property type="molecule type" value="Genomic_DNA"/>
</dbReference>
<reference evidence="1 2" key="1">
    <citation type="journal article" date="2015" name="Genome Announc.">
        <title>Draft Genome Sequence of Filamentous Marine Cyanobacterium Lyngbya confervoides Strain BDU141951.</title>
        <authorList>
            <person name="Chandrababunaidu M.M."/>
            <person name="Sen D."/>
            <person name="Tripathy S."/>
        </authorList>
    </citation>
    <scope>NUCLEOTIDE SEQUENCE [LARGE SCALE GENOMIC DNA]</scope>
    <source>
        <strain evidence="1 2">BDU141951</strain>
    </source>
</reference>
<dbReference type="Gene3D" id="3.40.50.300">
    <property type="entry name" value="P-loop containing nucleotide triphosphate hydrolases"/>
    <property type="match status" value="1"/>
</dbReference>
<evidence type="ECO:0000313" key="1">
    <source>
        <dbReference type="EMBL" id="MCM1984327.1"/>
    </source>
</evidence>
<name>A0ABD4T7R3_9CYAN</name>
<evidence type="ECO:0000313" key="2">
    <source>
        <dbReference type="Proteomes" id="UP000031561"/>
    </source>
</evidence>
<organism evidence="1 2">
    <name type="scientific">Lyngbya confervoides BDU141951</name>
    <dbReference type="NCBI Taxonomy" id="1574623"/>
    <lineage>
        <taxon>Bacteria</taxon>
        <taxon>Bacillati</taxon>
        <taxon>Cyanobacteriota</taxon>
        <taxon>Cyanophyceae</taxon>
        <taxon>Oscillatoriophycideae</taxon>
        <taxon>Oscillatoriales</taxon>
        <taxon>Microcoleaceae</taxon>
        <taxon>Lyngbya</taxon>
    </lineage>
</organism>
<dbReference type="RefSeq" id="WP_166276132.1">
    <property type="nucleotide sequence ID" value="NZ_JTHE03000091.1"/>
</dbReference>
<protein>
    <submittedName>
        <fullName evidence="1">Uncharacterized protein</fullName>
    </submittedName>
</protein>
<comment type="caution">
    <text evidence="1">The sequence shown here is derived from an EMBL/GenBank/DDBJ whole genome shotgun (WGS) entry which is preliminary data.</text>
</comment>
<dbReference type="InterPro" id="IPR027417">
    <property type="entry name" value="P-loop_NTPase"/>
</dbReference>
<sequence>MALTVQCKEKKPIISWIEEWPWQRPNQMQRLGRQIVQASRRNSDWMVVQPFQDLEIGALAAAIARQAAIQDQFSDGVLWIRLGPHPDLLRILHQLLSQGGAEMTSAMTIQGARQALGTMLRSRAILLILEAVWNEAHLQVFPLTSGCRSRLLLVNTPLQPRCGRVLKLDLPSPDQGIQLCQTSGADPVGVEEKILVQRFAFLVDHRPIFLRMGATLVGQTLPWSTLVARVETPRLQVLSLPVDVSGKDGTCLSPMAALQGLSPAQLVCLELALEHLTSELRLRFASLGVFALDATLTPFMLSILWEVIPEKAAEILQGLSDRGLIQAVHPGTAYRLDAAMAALAIWLIQRSPGAALGGLGLTLLQMHRQLLVAYLRGARQRQWHTLPQDGYLHAHLSWHLQQAGWQHWLHRLLQGSDEWGQSPWHQACRQVGTPYHSDIARAWHLAQMQFASQPAQSLGHQVRYAFLWSWLYGGDRLCHRERTSGRSGASLRAKIPTLAQALTLIAAIPDPRSDSPSGTAGVIPSPQPRETFPVHRGNSQHLVLEEALALISLASHEQRWDALIQLAPYLTSDLTDPLCQLLQNMPVSPPEICELLARLPQVNLAIARQALILVAQTFQEEDRALALIDLLPCLPAAIYPEVLALGQAMASPLARCQVRAALLPTFPQGLPEVLDLAQQIGDRWQRFHILARFLGPTPHSPHLIAQLQAEPLNSPNEAWATWLAVLPYLPEAASHCRDLMHHSSFSPWDCQGQIIQAARVCLHDPVYAHRESFNLILVLLAETCADQDLGTTQGEVTRLIPVARALVQAIEQFPWSSRPFPPCSGRAYLQLLRLFDLAHDHPLDTVRGDLLQSIWQQALTPSQAPLVDLQHLLDYLAQGAPEVFLDRLPMVLSLVHHLGGSLALWEAIAALRSVAGAQAHGES</sequence>
<accession>A0ABD4T7R3</accession>
<gene>
    <name evidence="1" type="ORF">QQ91_0016005</name>
</gene>
<dbReference type="SUPFAM" id="SSF52540">
    <property type="entry name" value="P-loop containing nucleoside triphosphate hydrolases"/>
    <property type="match status" value="1"/>
</dbReference>
<dbReference type="Gene3D" id="1.10.10.10">
    <property type="entry name" value="Winged helix-like DNA-binding domain superfamily/Winged helix DNA-binding domain"/>
    <property type="match status" value="1"/>
</dbReference>
<dbReference type="AlphaFoldDB" id="A0ABD4T7R3"/>
<keyword evidence="2" id="KW-1185">Reference proteome</keyword>
<dbReference type="Proteomes" id="UP000031561">
    <property type="component" value="Unassembled WGS sequence"/>
</dbReference>
<proteinExistence type="predicted"/>